<dbReference type="Gene3D" id="1.20.1280.50">
    <property type="match status" value="1"/>
</dbReference>
<sequence length="544" mass="61763">MSCYGPAHDGEQQEKAEDQFNQSSRKTVFPIDRLPLEVLSRIFLHCTDIPVIVDGVGQRRGALYKEGWIALTHVCQHWRRLAMNTASLWTFPDFTHPILALEMLKRSKHAPLYIDFSSHTLTQRGWQAIDEAYKHIAHIAELRLSYPNATRMQDAVSNLVSPAPHLRELRFRCNYLYEGNGVIDLPGHFLGDLYPKFSHLSFLCCHVPWTAKFILNLDSLTCLSIVLGGKATYELPTRRQLFAILEKMPSLRKLELSEAVPPRHSEPPLPRSHINLPNLQVLNLTSTTIPDCLDFLTHVSFPRFTVVEIDHSDFEAQTRDEMATEIRLLEATMARLSLSTGVSDLFLGIEGIDPTELILKFSLPQPSSPLSTAECCDLGKCGKNPVAPRLYFKMKWKSETAYAVDEVIVAFLSMLSLRELKTLEVKFYDTGYLSTSTFRKFFASLKGLETIKITGHVLVDFIATLNHSIHTPSGSTHQQGSSFPSLHDLQLAHFDFRAQNELLSSLINACHYRKTYRWPVPTIHMEDCRLADVQTLLLEEHLLI</sequence>
<feature type="region of interest" description="Disordered" evidence="1">
    <location>
        <begin position="1"/>
        <end position="21"/>
    </location>
</feature>
<name>A0AAW0D3H9_9AGAR</name>
<proteinExistence type="predicted"/>
<dbReference type="SUPFAM" id="SSF52047">
    <property type="entry name" value="RNI-like"/>
    <property type="match status" value="1"/>
</dbReference>
<dbReference type="InterPro" id="IPR001810">
    <property type="entry name" value="F-box_dom"/>
</dbReference>
<dbReference type="InterPro" id="IPR032675">
    <property type="entry name" value="LRR_dom_sf"/>
</dbReference>
<dbReference type="Pfam" id="PF12937">
    <property type="entry name" value="F-box-like"/>
    <property type="match status" value="1"/>
</dbReference>
<evidence type="ECO:0000256" key="1">
    <source>
        <dbReference type="SAM" id="MobiDB-lite"/>
    </source>
</evidence>
<accession>A0AAW0D3H9</accession>
<reference evidence="3 4" key="1">
    <citation type="submission" date="2024-01" db="EMBL/GenBank/DDBJ databases">
        <title>A draft genome for a cacao thread blight-causing isolate of Paramarasmius palmivorus.</title>
        <authorList>
            <person name="Baruah I.K."/>
            <person name="Bukari Y."/>
            <person name="Amoako-Attah I."/>
            <person name="Meinhardt L.W."/>
            <person name="Bailey B.A."/>
            <person name="Cohen S.P."/>
        </authorList>
    </citation>
    <scope>NUCLEOTIDE SEQUENCE [LARGE SCALE GENOMIC DNA]</scope>
    <source>
        <strain evidence="3 4">GH-12</strain>
    </source>
</reference>
<organism evidence="3 4">
    <name type="scientific">Paramarasmius palmivorus</name>
    <dbReference type="NCBI Taxonomy" id="297713"/>
    <lineage>
        <taxon>Eukaryota</taxon>
        <taxon>Fungi</taxon>
        <taxon>Dikarya</taxon>
        <taxon>Basidiomycota</taxon>
        <taxon>Agaricomycotina</taxon>
        <taxon>Agaricomycetes</taxon>
        <taxon>Agaricomycetidae</taxon>
        <taxon>Agaricales</taxon>
        <taxon>Marasmiineae</taxon>
        <taxon>Marasmiaceae</taxon>
        <taxon>Paramarasmius</taxon>
    </lineage>
</organism>
<keyword evidence="4" id="KW-1185">Reference proteome</keyword>
<feature type="domain" description="F-box" evidence="2">
    <location>
        <begin position="31"/>
        <end position="94"/>
    </location>
</feature>
<dbReference type="Proteomes" id="UP001383192">
    <property type="component" value="Unassembled WGS sequence"/>
</dbReference>
<evidence type="ECO:0000313" key="3">
    <source>
        <dbReference type="EMBL" id="KAK7045579.1"/>
    </source>
</evidence>
<gene>
    <name evidence="3" type="ORF">VNI00_007411</name>
</gene>
<evidence type="ECO:0000259" key="2">
    <source>
        <dbReference type="Pfam" id="PF12937"/>
    </source>
</evidence>
<dbReference type="Gene3D" id="3.80.10.10">
    <property type="entry name" value="Ribonuclease Inhibitor"/>
    <property type="match status" value="1"/>
</dbReference>
<dbReference type="AlphaFoldDB" id="A0AAW0D3H9"/>
<protein>
    <recommendedName>
        <fullName evidence="2">F-box domain-containing protein</fullName>
    </recommendedName>
</protein>
<dbReference type="EMBL" id="JAYKXP010000024">
    <property type="protein sequence ID" value="KAK7045579.1"/>
    <property type="molecule type" value="Genomic_DNA"/>
</dbReference>
<comment type="caution">
    <text evidence="3">The sequence shown here is derived from an EMBL/GenBank/DDBJ whole genome shotgun (WGS) entry which is preliminary data.</text>
</comment>
<evidence type="ECO:0000313" key="4">
    <source>
        <dbReference type="Proteomes" id="UP001383192"/>
    </source>
</evidence>
<feature type="compositionally biased region" description="Basic and acidic residues" evidence="1">
    <location>
        <begin position="8"/>
        <end position="18"/>
    </location>
</feature>